<evidence type="ECO:0000256" key="8">
    <source>
        <dbReference type="ARBA" id="ARBA00022989"/>
    </source>
</evidence>
<keyword evidence="7 11" id="KW-0249">Electron transport</keyword>
<comment type="subcellular location">
    <subcellularLocation>
        <location evidence="1 11">Mitochondrion inner membrane</location>
        <topology evidence="1 11">Single-pass membrane protein</topology>
    </subcellularLocation>
</comment>
<evidence type="ECO:0000256" key="5">
    <source>
        <dbReference type="ARBA" id="ARBA00022692"/>
    </source>
</evidence>
<evidence type="ECO:0000256" key="11">
    <source>
        <dbReference type="RuleBase" id="RU368056"/>
    </source>
</evidence>
<evidence type="ECO:0000256" key="3">
    <source>
        <dbReference type="ARBA" id="ARBA00022448"/>
    </source>
</evidence>
<keyword evidence="9 11" id="KW-0496">Mitochondrion</keyword>
<dbReference type="InterPro" id="IPR008027">
    <property type="entry name" value="QCR9"/>
</dbReference>
<dbReference type="FunFam" id="1.20.5.260:FF:000001">
    <property type="entry name" value="Cytochrome b-c1 complex subunit 9"/>
    <property type="match status" value="1"/>
</dbReference>
<keyword evidence="3 11" id="KW-0813">Transport</keyword>
<keyword evidence="8 11" id="KW-1133">Transmembrane helix</keyword>
<dbReference type="AlphaFoldDB" id="A0ABD2K3M7"/>
<dbReference type="PANTHER" id="PTHR12980:SF0">
    <property type="entry name" value="CYTOCHROME B-C1 COMPLEX SUBUNIT 9"/>
    <property type="match status" value="1"/>
</dbReference>
<dbReference type="InterPro" id="IPR036656">
    <property type="entry name" value="QCR9_sf"/>
</dbReference>
<dbReference type="EMBL" id="JBICCN010000054">
    <property type="protein sequence ID" value="KAL3097501.1"/>
    <property type="molecule type" value="Genomic_DNA"/>
</dbReference>
<evidence type="ECO:0000256" key="2">
    <source>
        <dbReference type="ARBA" id="ARBA00007856"/>
    </source>
</evidence>
<comment type="subunit">
    <text evidence="11">Component of the ubiquinol-cytochrome c oxidoreductase (cytochrome b-c1 complex, complex III, CIII), a multisubunit enzyme composed of 3 respiratory subunits cytochrome b, cytochrome c1 and Rieske protein, 2 core protein subunits, and additional low-molecular weight protein subunits.</text>
</comment>
<evidence type="ECO:0000256" key="4">
    <source>
        <dbReference type="ARBA" id="ARBA00022660"/>
    </source>
</evidence>
<keyword evidence="6 11" id="KW-0999">Mitochondrion inner membrane</keyword>
<evidence type="ECO:0000313" key="13">
    <source>
        <dbReference type="Proteomes" id="UP001620645"/>
    </source>
</evidence>
<name>A0ABD2K3M7_HETSC</name>
<dbReference type="Proteomes" id="UP001620645">
    <property type="component" value="Unassembled WGS sequence"/>
</dbReference>
<dbReference type="GO" id="GO:0045275">
    <property type="term" value="C:respiratory chain complex III"/>
    <property type="evidence" value="ECO:0007669"/>
    <property type="project" value="UniProtKB-UniRule"/>
</dbReference>
<evidence type="ECO:0000313" key="12">
    <source>
        <dbReference type="EMBL" id="KAL3097501.1"/>
    </source>
</evidence>
<comment type="caution">
    <text evidence="12">The sequence shown here is derived from an EMBL/GenBank/DDBJ whole genome shotgun (WGS) entry which is preliminary data.</text>
</comment>
<keyword evidence="13" id="KW-1185">Reference proteome</keyword>
<dbReference type="GO" id="GO:0006122">
    <property type="term" value="P:mitochondrial electron transport, ubiquinol to cytochrome c"/>
    <property type="evidence" value="ECO:0007669"/>
    <property type="project" value="UniProtKB-UniRule"/>
</dbReference>
<evidence type="ECO:0000256" key="1">
    <source>
        <dbReference type="ARBA" id="ARBA00004434"/>
    </source>
</evidence>
<accession>A0ABD2K3M7</accession>
<organism evidence="12 13">
    <name type="scientific">Heterodera schachtii</name>
    <name type="common">Sugarbeet cyst nematode worm</name>
    <name type="synonym">Tylenchus schachtii</name>
    <dbReference type="NCBI Taxonomy" id="97005"/>
    <lineage>
        <taxon>Eukaryota</taxon>
        <taxon>Metazoa</taxon>
        <taxon>Ecdysozoa</taxon>
        <taxon>Nematoda</taxon>
        <taxon>Chromadorea</taxon>
        <taxon>Rhabditida</taxon>
        <taxon>Tylenchina</taxon>
        <taxon>Tylenchomorpha</taxon>
        <taxon>Tylenchoidea</taxon>
        <taxon>Heteroderidae</taxon>
        <taxon>Heteroderinae</taxon>
        <taxon>Heterodera</taxon>
    </lineage>
</organism>
<protein>
    <recommendedName>
        <fullName evidence="11">Complex III subunit 9</fullName>
    </recommendedName>
</protein>
<feature type="transmembrane region" description="Helical" evidence="11">
    <location>
        <begin position="15"/>
        <end position="33"/>
    </location>
</feature>
<evidence type="ECO:0000256" key="10">
    <source>
        <dbReference type="ARBA" id="ARBA00023136"/>
    </source>
</evidence>
<dbReference type="Gene3D" id="1.20.5.260">
    <property type="entry name" value="Cytochrome b-c1 complex subunit 9"/>
    <property type="match status" value="1"/>
</dbReference>
<gene>
    <name evidence="12" type="ORF">niasHS_003949</name>
</gene>
<dbReference type="Pfam" id="PF05365">
    <property type="entry name" value="UCR_UQCRX_QCR9"/>
    <property type="match status" value="1"/>
</dbReference>
<evidence type="ECO:0000256" key="6">
    <source>
        <dbReference type="ARBA" id="ARBA00022792"/>
    </source>
</evidence>
<keyword evidence="10 11" id="KW-0472">Membrane</keyword>
<dbReference type="PANTHER" id="PTHR12980">
    <property type="entry name" value="UBIQUINOL-CYTOCHROME C REDUCTASE COMPLEX, SUBUNIT X"/>
    <property type="match status" value="1"/>
</dbReference>
<keyword evidence="4 11" id="KW-0679">Respiratory chain</keyword>
<proteinExistence type="inferred from homology"/>
<reference evidence="12 13" key="1">
    <citation type="submission" date="2024-10" db="EMBL/GenBank/DDBJ databases">
        <authorList>
            <person name="Kim D."/>
        </authorList>
    </citation>
    <scope>NUCLEOTIDE SEQUENCE [LARGE SCALE GENOMIC DNA]</scope>
    <source>
        <strain evidence="12">Taebaek</strain>
    </source>
</reference>
<dbReference type="GO" id="GO:0005743">
    <property type="term" value="C:mitochondrial inner membrane"/>
    <property type="evidence" value="ECO:0007669"/>
    <property type="project" value="UniProtKB-SubCell"/>
</dbReference>
<sequence length="72" mass="8601">MGFYDTFYRNFGRRFSTLLLAATGGAVFIDVVMNRFTDAIWDWNNQGKQWKDIKHLQQSIRQTVKHFDFCFT</sequence>
<comment type="function">
    <text evidence="11">Component of the ubiquinol-cytochrome c oxidoreductase, a multisubunit transmembrane complex that is part of the mitochondrial electron transport chain which drives oxidative phosphorylation. The complex plays an important role in the uptake of multiple carbon sources present in different host niches.</text>
</comment>
<comment type="similarity">
    <text evidence="2 11">Belongs to the UQCR10/QCR9 family.</text>
</comment>
<dbReference type="SUPFAM" id="SSF81514">
    <property type="entry name" value="Subunit X (non-heme 7 kDa protein) of cytochrome bc1 complex (Ubiquinol-cytochrome c reductase)"/>
    <property type="match status" value="1"/>
</dbReference>
<evidence type="ECO:0000256" key="9">
    <source>
        <dbReference type="ARBA" id="ARBA00023128"/>
    </source>
</evidence>
<evidence type="ECO:0000256" key="7">
    <source>
        <dbReference type="ARBA" id="ARBA00022982"/>
    </source>
</evidence>
<keyword evidence="5 11" id="KW-0812">Transmembrane</keyword>